<dbReference type="InterPro" id="IPR017901">
    <property type="entry name" value="C-CAP_CF_C-like"/>
</dbReference>
<dbReference type="Pfam" id="PF07986">
    <property type="entry name" value="TBCC"/>
    <property type="match status" value="1"/>
</dbReference>
<evidence type="ECO:0000259" key="3">
    <source>
        <dbReference type="PROSITE" id="PS51329"/>
    </source>
</evidence>
<feature type="region of interest" description="Disordered" evidence="2">
    <location>
        <begin position="92"/>
        <end position="117"/>
    </location>
</feature>
<feature type="compositionally biased region" description="Low complexity" evidence="2">
    <location>
        <begin position="92"/>
        <end position="113"/>
    </location>
</feature>
<dbReference type="PROSITE" id="PS51329">
    <property type="entry name" value="C_CAP_COFACTOR_C"/>
    <property type="match status" value="1"/>
</dbReference>
<dbReference type="OrthoDB" id="194775at2759"/>
<keyword evidence="5" id="KW-1185">Reference proteome</keyword>
<sequence length="271" mass="29807">MDVNAASAHAFFERFPSELQVIRQHLSESHTERAAEALRQARISLQNAAPTLPAHDVQKYETELNDLQKALQSHASQSHTFSFQRPSRRFLSSLSRRHSSTPSASASDTPTPSKETPAAHFADVTHEIVRIPAAEHQAVHLHRLHHCIVRLGDVHGSVFVDECTYTVIVGAAQQCRLSRSSNVTVCVDAPTPITLEECRGLWIGNRSDLEPSQATAGATTTATERAKTTLPSVQDFDDVFMQGSNWSYLPIDAAVKIQTHLDSPYGIAEIL</sequence>
<dbReference type="AlphaFoldDB" id="A0A0M9VQD8"/>
<reference evidence="4 5" key="1">
    <citation type="submission" date="2015-07" db="EMBL/GenBank/DDBJ databases">
        <title>Draft Genome Sequence of Malassezia furfur CBS1878 and Malassezia pachydermatis CBS1879.</title>
        <authorList>
            <person name="Triana S."/>
            <person name="Ohm R."/>
            <person name="Gonzalez A."/>
            <person name="DeCock H."/>
            <person name="Restrepo S."/>
            <person name="Celis A."/>
        </authorList>
    </citation>
    <scope>NUCLEOTIDE SEQUENCE [LARGE SCALE GENOMIC DNA]</scope>
    <source>
        <strain evidence="4 5">CBS 1879</strain>
    </source>
</reference>
<dbReference type="EMBL" id="LGAV01000002">
    <property type="protein sequence ID" value="KOS15402.1"/>
    <property type="molecule type" value="Genomic_DNA"/>
</dbReference>
<comment type="caution">
    <text evidence="4">The sequence shown here is derived from an EMBL/GenBank/DDBJ whole genome shotgun (WGS) entry which is preliminary data.</text>
</comment>
<dbReference type="Proteomes" id="UP000037751">
    <property type="component" value="Unassembled WGS sequence"/>
</dbReference>
<name>A0A0M9VQD8_9BASI</name>
<comment type="similarity">
    <text evidence="1">Belongs to the TBCC family.</text>
</comment>
<feature type="domain" description="C-CAP/cofactor C-like" evidence="3">
    <location>
        <begin position="102"/>
        <end position="230"/>
    </location>
</feature>
<dbReference type="GO" id="GO:0005737">
    <property type="term" value="C:cytoplasm"/>
    <property type="evidence" value="ECO:0007669"/>
    <property type="project" value="TreeGrafter"/>
</dbReference>
<evidence type="ECO:0000256" key="2">
    <source>
        <dbReference type="SAM" id="MobiDB-lite"/>
    </source>
</evidence>
<dbReference type="PANTHER" id="PTHR15139:SF0">
    <property type="entry name" value="TUBULIN-SPECIFIC CHAPERONE C"/>
    <property type="match status" value="1"/>
</dbReference>
<dbReference type="InterPro" id="IPR012945">
    <property type="entry name" value="Tubulin-bd_cofactor_C_dom"/>
</dbReference>
<dbReference type="Gene3D" id="2.160.20.70">
    <property type="match status" value="1"/>
</dbReference>
<dbReference type="PANTHER" id="PTHR15139">
    <property type="entry name" value="TUBULIN FOLDING COFACTOR C"/>
    <property type="match status" value="1"/>
</dbReference>
<dbReference type="GO" id="GO:0007023">
    <property type="term" value="P:post-chaperonin tubulin folding pathway"/>
    <property type="evidence" value="ECO:0007669"/>
    <property type="project" value="InterPro"/>
</dbReference>
<protein>
    <submittedName>
        <fullName evidence="4">Tubulin-specific chaperone c</fullName>
    </submittedName>
</protein>
<evidence type="ECO:0000313" key="5">
    <source>
        <dbReference type="Proteomes" id="UP000037751"/>
    </source>
</evidence>
<dbReference type="InterPro" id="IPR016098">
    <property type="entry name" value="CAP/MinC_C"/>
</dbReference>
<gene>
    <name evidence="4" type="ORF">Malapachy_2662</name>
</gene>
<dbReference type="STRING" id="77020.A0A0M9VQD8"/>
<evidence type="ECO:0000256" key="1">
    <source>
        <dbReference type="ARBA" id="ARBA00008848"/>
    </source>
</evidence>
<dbReference type="GO" id="GO:0007021">
    <property type="term" value="P:tubulin complex assembly"/>
    <property type="evidence" value="ECO:0007669"/>
    <property type="project" value="TreeGrafter"/>
</dbReference>
<dbReference type="VEuPathDB" id="FungiDB:Malapachy_2662"/>
<dbReference type="RefSeq" id="XP_017993034.1">
    <property type="nucleotide sequence ID" value="XM_018137150.1"/>
</dbReference>
<evidence type="ECO:0000313" key="4">
    <source>
        <dbReference type="EMBL" id="KOS15402.1"/>
    </source>
</evidence>
<dbReference type="GeneID" id="28729025"/>
<organism evidence="4 5">
    <name type="scientific">Malassezia pachydermatis</name>
    <dbReference type="NCBI Taxonomy" id="77020"/>
    <lineage>
        <taxon>Eukaryota</taxon>
        <taxon>Fungi</taxon>
        <taxon>Dikarya</taxon>
        <taxon>Basidiomycota</taxon>
        <taxon>Ustilaginomycotina</taxon>
        <taxon>Malasseziomycetes</taxon>
        <taxon>Malasseziales</taxon>
        <taxon>Malasseziaceae</taxon>
        <taxon>Malassezia</taxon>
    </lineage>
</organism>
<accession>A0A0M9VQD8</accession>
<proteinExistence type="inferred from homology"/>
<dbReference type="InterPro" id="IPR027684">
    <property type="entry name" value="TBCC"/>
</dbReference>